<feature type="chain" id="PRO_5039439906" description="DUF4309 domain-containing protein" evidence="2">
    <location>
        <begin position="22"/>
        <end position="424"/>
    </location>
</feature>
<keyword evidence="2" id="KW-0732">Signal</keyword>
<dbReference type="EMBL" id="LELK01000001">
    <property type="protein sequence ID" value="KMM39096.1"/>
    <property type="molecule type" value="Genomic_DNA"/>
</dbReference>
<proteinExistence type="predicted"/>
<keyword evidence="4" id="KW-1185">Reference proteome</keyword>
<evidence type="ECO:0000313" key="3">
    <source>
        <dbReference type="EMBL" id="KMM39096.1"/>
    </source>
</evidence>
<accession>A0A0J6CS42</accession>
<dbReference type="Proteomes" id="UP000035996">
    <property type="component" value="Unassembled WGS sequence"/>
</dbReference>
<feature type="signal peptide" evidence="2">
    <location>
        <begin position="1"/>
        <end position="21"/>
    </location>
</feature>
<dbReference type="PROSITE" id="PS51257">
    <property type="entry name" value="PROKAR_LIPOPROTEIN"/>
    <property type="match status" value="1"/>
</dbReference>
<feature type="compositionally biased region" description="Basic and acidic residues" evidence="1">
    <location>
        <begin position="31"/>
        <end position="42"/>
    </location>
</feature>
<sequence>MKALRLIFLFALLFLVTSCSFLTSSNSSEEVDAKKETEDKQSKSSSEMSSLFQEGTYKWEEDNMILGAMDIIEPQEGSFSFILQAYDGLNVGELSGTAEVDGDTATFTDPTNEKCKATFGWQQNQLAVDTSEACQTEENTVSFTGIYTFIQIGKQEISNPSEAEETTESNGSDWQEALYIDASYDRGNLSISNVSEDSFQFNFDISHAGQDGELTGTAEITGDEATFQDKDDPACKGTFALLNNVVTFKEDSCINYHGAGIEFTGSFTMTDQKPLTTTKPDPSCTAAPFHTELLKFAEQGHLKDSSVFLGMTEDELKQEKPSMTYNEDLYEGLPGFFDNKYTYLTVDQEVFNLRYNALSEGEAIPYSDLVCQFGEPDEVIFNELDNVYFHVYNSGENKLSFVSDSKEGDIKAVQLESQRSKLAH</sequence>
<evidence type="ECO:0000256" key="2">
    <source>
        <dbReference type="SAM" id="SignalP"/>
    </source>
</evidence>
<evidence type="ECO:0000256" key="1">
    <source>
        <dbReference type="SAM" id="MobiDB-lite"/>
    </source>
</evidence>
<reference evidence="3" key="1">
    <citation type="submission" date="2015-06" db="EMBL/GenBank/DDBJ databases">
        <authorList>
            <person name="Liu B."/>
            <person name="Wang J."/>
            <person name="Zhu Y."/>
            <person name="Liu G."/>
            <person name="Chen Q."/>
            <person name="Zheng C."/>
            <person name="Che J."/>
            <person name="Ge C."/>
            <person name="Shi H."/>
            <person name="Pan Z."/>
            <person name="Liu X."/>
        </authorList>
    </citation>
    <scope>NUCLEOTIDE SEQUENCE [LARGE SCALE GENOMIC DNA]</scope>
    <source>
        <strain evidence="3">DSM 16346</strain>
    </source>
</reference>
<name>A0A0J6CS42_9BACL</name>
<dbReference type="AlphaFoldDB" id="A0A0J6CS42"/>
<gene>
    <name evidence="3" type="ORF">AB986_07645</name>
</gene>
<protein>
    <recommendedName>
        <fullName evidence="5">DUF4309 domain-containing protein</fullName>
    </recommendedName>
</protein>
<comment type="caution">
    <text evidence="3">The sequence shown here is derived from an EMBL/GenBank/DDBJ whole genome shotgun (WGS) entry which is preliminary data.</text>
</comment>
<dbReference type="OrthoDB" id="2957858at2"/>
<evidence type="ECO:0000313" key="4">
    <source>
        <dbReference type="Proteomes" id="UP000035996"/>
    </source>
</evidence>
<evidence type="ECO:0008006" key="5">
    <source>
        <dbReference type="Google" id="ProtNLM"/>
    </source>
</evidence>
<feature type="region of interest" description="Disordered" evidence="1">
    <location>
        <begin position="30"/>
        <end position="49"/>
    </location>
</feature>
<organism evidence="3 4">
    <name type="scientific">Guptibacillus hwajinpoensis</name>
    <dbReference type="NCBI Taxonomy" id="208199"/>
    <lineage>
        <taxon>Bacteria</taxon>
        <taxon>Bacillati</taxon>
        <taxon>Bacillota</taxon>
        <taxon>Bacilli</taxon>
        <taxon>Bacillales</taxon>
        <taxon>Guptibacillaceae</taxon>
        <taxon>Guptibacillus</taxon>
    </lineage>
</organism>
<dbReference type="RefSeq" id="WP_048310266.1">
    <property type="nucleotide sequence ID" value="NZ_CP119526.1"/>
</dbReference>